<name>A0ABN7VU53_GIGMA</name>
<organism evidence="1 2">
    <name type="scientific">Gigaspora margarita</name>
    <dbReference type="NCBI Taxonomy" id="4874"/>
    <lineage>
        <taxon>Eukaryota</taxon>
        <taxon>Fungi</taxon>
        <taxon>Fungi incertae sedis</taxon>
        <taxon>Mucoromycota</taxon>
        <taxon>Glomeromycotina</taxon>
        <taxon>Glomeromycetes</taxon>
        <taxon>Diversisporales</taxon>
        <taxon>Gigasporaceae</taxon>
        <taxon>Gigaspora</taxon>
    </lineage>
</organism>
<protein>
    <submittedName>
        <fullName evidence="1">23878_t:CDS:1</fullName>
    </submittedName>
</protein>
<sequence length="68" mass="7995">MDPRMDAIFRIYNDVEFEVAKSYKQTTLLMNSYKLENVLKDIQIQLCKEIKNEVPKSLQIWLVGMITG</sequence>
<evidence type="ECO:0000313" key="1">
    <source>
        <dbReference type="EMBL" id="CAG8799870.1"/>
    </source>
</evidence>
<proteinExistence type="predicted"/>
<evidence type="ECO:0000313" key="2">
    <source>
        <dbReference type="Proteomes" id="UP000789901"/>
    </source>
</evidence>
<feature type="non-terminal residue" evidence="1">
    <location>
        <position position="68"/>
    </location>
</feature>
<dbReference type="EMBL" id="CAJVQB010022546">
    <property type="protein sequence ID" value="CAG8799870.1"/>
    <property type="molecule type" value="Genomic_DNA"/>
</dbReference>
<accession>A0ABN7VU53</accession>
<reference evidence="1 2" key="1">
    <citation type="submission" date="2021-06" db="EMBL/GenBank/DDBJ databases">
        <authorList>
            <person name="Kallberg Y."/>
            <person name="Tangrot J."/>
            <person name="Rosling A."/>
        </authorList>
    </citation>
    <scope>NUCLEOTIDE SEQUENCE [LARGE SCALE GENOMIC DNA]</scope>
    <source>
        <strain evidence="1 2">120-4 pot B 10/14</strain>
    </source>
</reference>
<gene>
    <name evidence="1" type="ORF">GMARGA_LOCUS22867</name>
</gene>
<dbReference type="Proteomes" id="UP000789901">
    <property type="component" value="Unassembled WGS sequence"/>
</dbReference>
<comment type="caution">
    <text evidence="1">The sequence shown here is derived from an EMBL/GenBank/DDBJ whole genome shotgun (WGS) entry which is preliminary data.</text>
</comment>
<keyword evidence="2" id="KW-1185">Reference proteome</keyword>